<dbReference type="GO" id="GO:0006412">
    <property type="term" value="P:translation"/>
    <property type="evidence" value="ECO:0007669"/>
    <property type="project" value="InterPro"/>
</dbReference>
<dbReference type="Pfam" id="PF00542">
    <property type="entry name" value="Ribosomal_L12"/>
    <property type="match status" value="1"/>
</dbReference>
<dbReference type="CDD" id="cd00387">
    <property type="entry name" value="Ribosomal_L7_L12"/>
    <property type="match status" value="1"/>
</dbReference>
<keyword evidence="2" id="KW-0689">Ribosomal protein</keyword>
<accession>A0A7S2UEZ2</accession>
<dbReference type="GO" id="GO:0005840">
    <property type="term" value="C:ribosome"/>
    <property type="evidence" value="ECO:0007669"/>
    <property type="project" value="UniProtKB-KW"/>
</dbReference>
<evidence type="ECO:0000313" key="5">
    <source>
        <dbReference type="EMBL" id="CAD9816450.1"/>
    </source>
</evidence>
<name>A0A7S2UEZ2_9STRA</name>
<dbReference type="InterPro" id="IPR014719">
    <property type="entry name" value="Ribosomal_bL12_C/ClpS-like"/>
</dbReference>
<dbReference type="NCBIfam" id="TIGR00855">
    <property type="entry name" value="L12"/>
    <property type="match status" value="1"/>
</dbReference>
<comment type="similarity">
    <text evidence="1">Belongs to the bacterial ribosomal protein bL12 family.</text>
</comment>
<evidence type="ECO:0000256" key="3">
    <source>
        <dbReference type="ARBA" id="ARBA00023274"/>
    </source>
</evidence>
<organism evidence="5">
    <name type="scientific">Attheya septentrionalis</name>
    <dbReference type="NCBI Taxonomy" id="420275"/>
    <lineage>
        <taxon>Eukaryota</taxon>
        <taxon>Sar</taxon>
        <taxon>Stramenopiles</taxon>
        <taxon>Ochrophyta</taxon>
        <taxon>Bacillariophyta</taxon>
        <taxon>Coscinodiscophyceae</taxon>
        <taxon>Chaetocerotophycidae</taxon>
        <taxon>Chaetocerotales</taxon>
        <taxon>Attheyaceae</taxon>
        <taxon>Attheya</taxon>
    </lineage>
</organism>
<dbReference type="Gene3D" id="3.30.1390.10">
    <property type="match status" value="1"/>
</dbReference>
<dbReference type="SUPFAM" id="SSF54736">
    <property type="entry name" value="ClpS-like"/>
    <property type="match status" value="1"/>
</dbReference>
<reference evidence="5" key="1">
    <citation type="submission" date="2021-01" db="EMBL/GenBank/DDBJ databases">
        <authorList>
            <person name="Corre E."/>
            <person name="Pelletier E."/>
            <person name="Niang G."/>
            <person name="Scheremetjew M."/>
            <person name="Finn R."/>
            <person name="Kale V."/>
            <person name="Holt S."/>
            <person name="Cochrane G."/>
            <person name="Meng A."/>
            <person name="Brown T."/>
            <person name="Cohen L."/>
        </authorList>
    </citation>
    <scope>NUCLEOTIDE SEQUENCE</scope>
    <source>
        <strain evidence="5">CCMP2084</strain>
    </source>
</reference>
<dbReference type="GO" id="GO:0003729">
    <property type="term" value="F:mRNA binding"/>
    <property type="evidence" value="ECO:0007669"/>
    <property type="project" value="TreeGrafter"/>
</dbReference>
<evidence type="ECO:0000256" key="2">
    <source>
        <dbReference type="ARBA" id="ARBA00022980"/>
    </source>
</evidence>
<gene>
    <name evidence="5" type="ORF">ASEP1449_LOCUS8282</name>
</gene>
<dbReference type="EMBL" id="HBHQ01012456">
    <property type="protein sequence ID" value="CAD9816450.1"/>
    <property type="molecule type" value="Transcribed_RNA"/>
</dbReference>
<dbReference type="GO" id="GO:1990904">
    <property type="term" value="C:ribonucleoprotein complex"/>
    <property type="evidence" value="ECO:0007669"/>
    <property type="project" value="UniProtKB-KW"/>
</dbReference>
<dbReference type="PANTHER" id="PTHR45987">
    <property type="entry name" value="39S RIBOSOMAL PROTEIN L12"/>
    <property type="match status" value="1"/>
</dbReference>
<keyword evidence="3" id="KW-0687">Ribonucleoprotein</keyword>
<dbReference type="GO" id="GO:0003735">
    <property type="term" value="F:structural constituent of ribosome"/>
    <property type="evidence" value="ECO:0007669"/>
    <property type="project" value="InterPro"/>
</dbReference>
<dbReference type="InterPro" id="IPR000206">
    <property type="entry name" value="Ribosomal_bL12"/>
</dbReference>
<dbReference type="FunFam" id="3.30.1390.10:FF:000001">
    <property type="entry name" value="50S ribosomal protein L7/L12"/>
    <property type="match status" value="1"/>
</dbReference>
<dbReference type="PANTHER" id="PTHR45987:SF4">
    <property type="entry name" value="LARGE RIBOSOMAL SUBUNIT PROTEIN BL12M"/>
    <property type="match status" value="1"/>
</dbReference>
<evidence type="ECO:0000256" key="1">
    <source>
        <dbReference type="ARBA" id="ARBA00007197"/>
    </source>
</evidence>
<dbReference type="AlphaFoldDB" id="A0A7S2UEZ2"/>
<feature type="domain" description="Large ribosomal subunit protein bL12 C-terminal" evidence="4">
    <location>
        <begin position="128"/>
        <end position="193"/>
    </location>
</feature>
<dbReference type="HAMAP" id="MF_00368">
    <property type="entry name" value="Ribosomal_bL12"/>
    <property type="match status" value="1"/>
</dbReference>
<dbReference type="InterPro" id="IPR013823">
    <property type="entry name" value="Ribosomal_bL12_C"/>
</dbReference>
<protein>
    <recommendedName>
        <fullName evidence="4">Large ribosomal subunit protein bL12 C-terminal domain-containing protein</fullName>
    </recommendedName>
</protein>
<sequence>MASRLIFSPFLRRTHADGMRFSSAFAGERILQAAAMTRTPHAVLRGLSMEAAPLEAPVMEFKSENVKGLFERMATLDRSELDLVGRLINEKLGIVISEFELAGGAPGTESGGDVAEEPEVVEAKTAWDLKLMGYDAKSKIKVIKEVRATTGLGLKEAKELVEGAPKTVKKGIKLEEAEELKAKLEALGATIELV</sequence>
<proteinExistence type="inferred from homology"/>
<evidence type="ECO:0000259" key="4">
    <source>
        <dbReference type="Pfam" id="PF00542"/>
    </source>
</evidence>